<sequence>MDLKVRKHLGEPPLALGLSTCKALSVLKEQLEAALEGHLRDRKKRLTWKGVELVNASALFLLLLLNLLLIGRQDRLKR</sequence>
<dbReference type="AlphaFoldDB" id="A0A286XTD9"/>
<accession>A0A286XTD9</accession>
<reference evidence="2" key="3">
    <citation type="submission" date="2025-09" db="UniProtKB">
        <authorList>
            <consortium name="Ensembl"/>
        </authorList>
    </citation>
    <scope>IDENTIFICATION</scope>
    <source>
        <strain evidence="2">2N</strain>
    </source>
</reference>
<dbReference type="Proteomes" id="UP000005447">
    <property type="component" value="Unassembled WGS sequence"/>
</dbReference>
<evidence type="ECO:0000313" key="3">
    <source>
        <dbReference type="Proteomes" id="UP000005447"/>
    </source>
</evidence>
<dbReference type="VEuPathDB" id="HostDB:ENSCPOG00000004620"/>
<reference evidence="2" key="2">
    <citation type="submission" date="2025-08" db="UniProtKB">
        <authorList>
            <consortium name="Ensembl"/>
        </authorList>
    </citation>
    <scope>IDENTIFICATION</scope>
    <source>
        <strain evidence="2">2N</strain>
    </source>
</reference>
<evidence type="ECO:0000313" key="2">
    <source>
        <dbReference type="Ensembl" id="ENSCPOP00000028789.1"/>
    </source>
</evidence>
<dbReference type="Ensembl" id="ENSCPOT00000045804.1">
    <property type="protein sequence ID" value="ENSCPOP00000028789.1"/>
    <property type="gene ID" value="ENSCPOG00000004620.4"/>
</dbReference>
<evidence type="ECO:0000256" key="1">
    <source>
        <dbReference type="SAM" id="Phobius"/>
    </source>
</evidence>
<gene>
    <name evidence="2" type="primary">TMEM94</name>
</gene>
<keyword evidence="1" id="KW-0812">Transmembrane</keyword>
<keyword evidence="1" id="KW-0472">Membrane</keyword>
<name>A0A286XTD9_CAVPO</name>
<dbReference type="GeneTree" id="ENSGT00390000016550"/>
<feature type="transmembrane region" description="Helical" evidence="1">
    <location>
        <begin position="53"/>
        <end position="71"/>
    </location>
</feature>
<keyword evidence="3" id="KW-1185">Reference proteome</keyword>
<keyword evidence="1" id="KW-1133">Transmembrane helix</keyword>
<protein>
    <submittedName>
        <fullName evidence="2">Transmembrane protein 94</fullName>
    </submittedName>
</protein>
<proteinExistence type="predicted"/>
<reference evidence="3" key="1">
    <citation type="journal article" date="2011" name="Nature">
        <title>A high-resolution map of human evolutionary constraint using 29 mammals.</title>
        <authorList>
            <person name="Lindblad-Toh K."/>
            <person name="Garber M."/>
            <person name="Zuk O."/>
            <person name="Lin M.F."/>
            <person name="Parker B.J."/>
            <person name="Washietl S."/>
            <person name="Kheradpour P."/>
            <person name="Ernst J."/>
            <person name="Jordan G."/>
            <person name="Mauceli E."/>
            <person name="Ward L.D."/>
            <person name="Lowe C.B."/>
            <person name="Holloway A.K."/>
            <person name="Clamp M."/>
            <person name="Gnerre S."/>
            <person name="Alfoldi J."/>
            <person name="Beal K."/>
            <person name="Chang J."/>
            <person name="Clawson H."/>
            <person name="Cuff J."/>
            <person name="Di Palma F."/>
            <person name="Fitzgerald S."/>
            <person name="Flicek P."/>
            <person name="Guttman M."/>
            <person name="Hubisz M.J."/>
            <person name="Jaffe D.B."/>
            <person name="Jungreis I."/>
            <person name="Kent W.J."/>
            <person name="Kostka D."/>
            <person name="Lara M."/>
            <person name="Martins A.L."/>
            <person name="Massingham T."/>
            <person name="Moltke I."/>
            <person name="Raney B.J."/>
            <person name="Rasmussen M.D."/>
            <person name="Robinson J."/>
            <person name="Stark A."/>
            <person name="Vilella A.J."/>
            <person name="Wen J."/>
            <person name="Xie X."/>
            <person name="Zody M.C."/>
            <person name="Baldwin J."/>
            <person name="Bloom T."/>
            <person name="Chin C.W."/>
            <person name="Heiman D."/>
            <person name="Nicol R."/>
            <person name="Nusbaum C."/>
            <person name="Young S."/>
            <person name="Wilkinson J."/>
            <person name="Worley K.C."/>
            <person name="Kovar C.L."/>
            <person name="Muzny D.M."/>
            <person name="Gibbs R.A."/>
            <person name="Cree A."/>
            <person name="Dihn H.H."/>
            <person name="Fowler G."/>
            <person name="Jhangiani S."/>
            <person name="Joshi V."/>
            <person name="Lee S."/>
            <person name="Lewis L.R."/>
            <person name="Nazareth L.V."/>
            <person name="Okwuonu G."/>
            <person name="Santibanez J."/>
            <person name="Warren W.C."/>
            <person name="Mardis E.R."/>
            <person name="Weinstock G.M."/>
            <person name="Wilson R.K."/>
            <person name="Delehaunty K."/>
            <person name="Dooling D."/>
            <person name="Fronik C."/>
            <person name="Fulton L."/>
            <person name="Fulton B."/>
            <person name="Graves T."/>
            <person name="Minx P."/>
            <person name="Sodergren E."/>
            <person name="Birney E."/>
            <person name="Margulies E.H."/>
            <person name="Herrero J."/>
            <person name="Green E.D."/>
            <person name="Haussler D."/>
            <person name="Siepel A."/>
            <person name="Goldman N."/>
            <person name="Pollard K.S."/>
            <person name="Pedersen J.S."/>
            <person name="Lander E.S."/>
            <person name="Kellis M."/>
        </authorList>
    </citation>
    <scope>NUCLEOTIDE SEQUENCE [LARGE SCALE GENOMIC DNA]</scope>
    <source>
        <strain evidence="3">2N</strain>
    </source>
</reference>
<dbReference type="Bgee" id="ENSCPOG00000004620">
    <property type="expression patterns" value="Expressed in thyroid gland and 13 other cell types or tissues"/>
</dbReference>
<organism evidence="2 3">
    <name type="scientific">Cavia porcellus</name>
    <name type="common">Guinea pig</name>
    <dbReference type="NCBI Taxonomy" id="10141"/>
    <lineage>
        <taxon>Eukaryota</taxon>
        <taxon>Metazoa</taxon>
        <taxon>Chordata</taxon>
        <taxon>Craniata</taxon>
        <taxon>Vertebrata</taxon>
        <taxon>Euteleostomi</taxon>
        <taxon>Mammalia</taxon>
        <taxon>Eutheria</taxon>
        <taxon>Euarchontoglires</taxon>
        <taxon>Glires</taxon>
        <taxon>Rodentia</taxon>
        <taxon>Hystricomorpha</taxon>
        <taxon>Caviidae</taxon>
        <taxon>Cavia</taxon>
    </lineage>
</organism>
<dbReference type="EMBL" id="AAKN02057250">
    <property type="status" value="NOT_ANNOTATED_CDS"/>
    <property type="molecule type" value="Genomic_DNA"/>
</dbReference>